<dbReference type="Proteomes" id="UP001139157">
    <property type="component" value="Unassembled WGS sequence"/>
</dbReference>
<gene>
    <name evidence="8" type="ORF">NDR86_33090</name>
</gene>
<evidence type="ECO:0000313" key="8">
    <source>
        <dbReference type="EMBL" id="MCM6778335.1"/>
    </source>
</evidence>
<evidence type="ECO:0000313" key="9">
    <source>
        <dbReference type="Proteomes" id="UP001139157"/>
    </source>
</evidence>
<keyword evidence="7" id="KW-0624">Polysaccharide degradation</keyword>
<keyword evidence="6" id="KW-0119">Carbohydrate metabolism</keyword>
<evidence type="ECO:0000256" key="6">
    <source>
        <dbReference type="ARBA" id="ARBA00023277"/>
    </source>
</evidence>
<dbReference type="PANTHER" id="PTHR38050">
    <property type="match status" value="1"/>
</dbReference>
<dbReference type="Pfam" id="PF10503">
    <property type="entry name" value="Esterase_PHB"/>
    <property type="match status" value="1"/>
</dbReference>
<dbReference type="AlphaFoldDB" id="A0A9X2EF66"/>
<evidence type="ECO:0000256" key="1">
    <source>
        <dbReference type="ARBA" id="ARBA00004613"/>
    </source>
</evidence>
<dbReference type="GO" id="GO:0005576">
    <property type="term" value="C:extracellular region"/>
    <property type="evidence" value="ECO:0007669"/>
    <property type="project" value="UniProtKB-SubCell"/>
</dbReference>
<dbReference type="SUPFAM" id="SSF53474">
    <property type="entry name" value="alpha/beta-Hydrolases"/>
    <property type="match status" value="1"/>
</dbReference>
<dbReference type="PANTHER" id="PTHR38050:SF2">
    <property type="entry name" value="FERULOYL ESTERASE C-RELATED"/>
    <property type="match status" value="1"/>
</dbReference>
<keyword evidence="9" id="KW-1185">Reference proteome</keyword>
<evidence type="ECO:0000256" key="7">
    <source>
        <dbReference type="ARBA" id="ARBA00023326"/>
    </source>
</evidence>
<proteinExistence type="predicted"/>
<evidence type="ECO:0000256" key="5">
    <source>
        <dbReference type="ARBA" id="ARBA00022801"/>
    </source>
</evidence>
<dbReference type="InterPro" id="IPR029058">
    <property type="entry name" value="AB_hydrolase_fold"/>
</dbReference>
<dbReference type="EMBL" id="JAMRXG010000021">
    <property type="protein sequence ID" value="MCM6778335.1"/>
    <property type="molecule type" value="Genomic_DNA"/>
</dbReference>
<dbReference type="InterPro" id="IPR043595">
    <property type="entry name" value="FaeB/C/D"/>
</dbReference>
<comment type="caution">
    <text evidence="8">The sequence shown here is derived from an EMBL/GenBank/DDBJ whole genome shotgun (WGS) entry which is preliminary data.</text>
</comment>
<reference evidence="8" key="1">
    <citation type="submission" date="2022-06" db="EMBL/GenBank/DDBJ databases">
        <title>Novel species in genus nocardia.</title>
        <authorList>
            <person name="Li F."/>
        </authorList>
    </citation>
    <scope>NUCLEOTIDE SEQUENCE</scope>
    <source>
        <strain evidence="8">CDC141</strain>
    </source>
</reference>
<comment type="subcellular location">
    <subcellularLocation>
        <location evidence="1">Secreted</location>
    </subcellularLocation>
</comment>
<dbReference type="GO" id="GO:0045493">
    <property type="term" value="P:xylan catabolic process"/>
    <property type="evidence" value="ECO:0007669"/>
    <property type="project" value="UniProtKB-KW"/>
</dbReference>
<keyword evidence="4" id="KW-0732">Signal</keyword>
<dbReference type="RefSeq" id="WP_251917833.1">
    <property type="nucleotide sequence ID" value="NZ_JAMRXG010000021.1"/>
</dbReference>
<dbReference type="GO" id="GO:0030600">
    <property type="term" value="F:feruloyl esterase activity"/>
    <property type="evidence" value="ECO:0007669"/>
    <property type="project" value="InterPro"/>
</dbReference>
<dbReference type="InterPro" id="IPR010126">
    <property type="entry name" value="Esterase_phb"/>
</dbReference>
<organism evidence="8 9">
    <name type="scientific">Nocardia pulmonis</name>
    <dbReference type="NCBI Taxonomy" id="2951408"/>
    <lineage>
        <taxon>Bacteria</taxon>
        <taxon>Bacillati</taxon>
        <taxon>Actinomycetota</taxon>
        <taxon>Actinomycetes</taxon>
        <taxon>Mycobacteriales</taxon>
        <taxon>Nocardiaceae</taxon>
        <taxon>Nocardia</taxon>
    </lineage>
</organism>
<keyword evidence="2" id="KW-0964">Secreted</keyword>
<dbReference type="PROSITE" id="PS51257">
    <property type="entry name" value="PROKAR_LIPOPROTEIN"/>
    <property type="match status" value="1"/>
</dbReference>
<sequence>MARLHGVVAIAVCTLFIAACQGGEPAQPPPAETVTPTTGLGLDDRKITLDFGGKQRSYLVHLPPGHDGTTAVPLVVVMHYFPGDAAGIATTSQWNAKADKENFIVVYPEGYSSAFNALICCGSEDDVGFIRTVVGQVVDEWKIDRKRVYATGMSNGGDMSFKLAVELPGTFAAIAPVSGGFIGPAAADPAYRPARPVSVITFLGGKDRYYGQFDAGIAQWQQRLACAPDGPPQQRTHGITVSTARCGDGSDVAVYRLPDMGHAWPGGARSSHSDPEAGVNATDLAWDFFQAHPAA</sequence>
<accession>A0A9X2EF66</accession>
<evidence type="ECO:0000256" key="3">
    <source>
        <dbReference type="ARBA" id="ARBA00022651"/>
    </source>
</evidence>
<dbReference type="Gene3D" id="3.40.50.1820">
    <property type="entry name" value="alpha/beta hydrolase"/>
    <property type="match status" value="1"/>
</dbReference>
<protein>
    <submittedName>
        <fullName evidence="8">Polyhydroxybutyrate depolymerase</fullName>
    </submittedName>
</protein>
<evidence type="ECO:0000256" key="4">
    <source>
        <dbReference type="ARBA" id="ARBA00022729"/>
    </source>
</evidence>
<name>A0A9X2EF66_9NOCA</name>
<keyword evidence="5" id="KW-0378">Hydrolase</keyword>
<keyword evidence="3" id="KW-0858">Xylan degradation</keyword>
<evidence type="ECO:0000256" key="2">
    <source>
        <dbReference type="ARBA" id="ARBA00022525"/>
    </source>
</evidence>